<evidence type="ECO:0000259" key="2">
    <source>
        <dbReference type="PROSITE" id="PS51082"/>
    </source>
</evidence>
<dbReference type="Proteomes" id="UP001608902">
    <property type="component" value="Unassembled WGS sequence"/>
</dbReference>
<dbReference type="PANTHER" id="PTHR45691">
    <property type="entry name" value="PROTEIN DIAPHANOUS"/>
    <property type="match status" value="1"/>
</dbReference>
<accession>A0ABD6EA92</accession>
<dbReference type="Pfam" id="PF02205">
    <property type="entry name" value="WH2"/>
    <property type="match status" value="1"/>
</dbReference>
<feature type="compositionally biased region" description="Pro residues" evidence="1">
    <location>
        <begin position="295"/>
        <end position="304"/>
    </location>
</feature>
<protein>
    <recommendedName>
        <fullName evidence="2">WH2 domain-containing protein</fullName>
    </recommendedName>
</protein>
<evidence type="ECO:0000313" key="3">
    <source>
        <dbReference type="EMBL" id="MFH4973387.1"/>
    </source>
</evidence>
<feature type="compositionally biased region" description="Pro residues" evidence="1">
    <location>
        <begin position="323"/>
        <end position="335"/>
    </location>
</feature>
<evidence type="ECO:0000313" key="4">
    <source>
        <dbReference type="Proteomes" id="UP001608902"/>
    </source>
</evidence>
<feature type="region of interest" description="Disordered" evidence="1">
    <location>
        <begin position="283"/>
        <end position="370"/>
    </location>
</feature>
<feature type="compositionally biased region" description="Low complexity" evidence="1">
    <location>
        <begin position="168"/>
        <end position="188"/>
    </location>
</feature>
<dbReference type="EMBL" id="JBGFUD010000021">
    <property type="protein sequence ID" value="MFH4973387.1"/>
    <property type="molecule type" value="Genomic_DNA"/>
</dbReference>
<sequence length="414" mass="44520">MSSQPPPPPPLPPPPPSLLSGPSGGGNGLPPVSHDRAKLLNEIQKGKALRKTKTNDRSAPITGGHIQDEAIGPNMPLNNSSNTRNNIGAIAALGAGLFANGLPKKPSDNKIKLHPPLDVDSGRPILSNSGRPPKSTSPPCFESSSRTHGSKAYTVAETSNQKFGDGRQASSLKPALSSSKSSTPRSQSVKVSAMTERLEQRRGNAGRPQLAPPAPPPISMKPVIPDTPPVVKDMTARFQRSHTTEQGEVPNDAVNFSGTEVQEEKKSSFLSVADRRAVFAMASNNMNRPIRPVKPACPPPPPPTHRPKLQRNETTGVNSSSHLPPPIPPPPPQFPSPSITQSDSPVLDQNQDSTEPPPRPPPRSASSRVSFMDRFTFIPINELPPPQAFSRIKKVYEYHHRRKPQHSTMVQNNA</sequence>
<reference evidence="3 4" key="1">
    <citation type="submission" date="2024-08" db="EMBL/GenBank/DDBJ databases">
        <title>Gnathostoma spinigerum genome.</title>
        <authorList>
            <person name="Gonzalez-Bertolin B."/>
            <person name="Monzon S."/>
            <person name="Zaballos A."/>
            <person name="Jimenez P."/>
            <person name="Dekumyoy P."/>
            <person name="Varona S."/>
            <person name="Cuesta I."/>
            <person name="Sumanam S."/>
            <person name="Adisakwattana P."/>
            <person name="Gasser R.B."/>
            <person name="Hernandez-Gonzalez A."/>
            <person name="Young N.D."/>
            <person name="Perteguer M.J."/>
        </authorList>
    </citation>
    <scope>NUCLEOTIDE SEQUENCE [LARGE SCALE GENOMIC DNA]</scope>
    <source>
        <strain evidence="3">AL3</strain>
        <tissue evidence="3">Liver</tissue>
    </source>
</reference>
<dbReference type="InterPro" id="IPR003124">
    <property type="entry name" value="WH2_dom"/>
</dbReference>
<organism evidence="3 4">
    <name type="scientific">Gnathostoma spinigerum</name>
    <dbReference type="NCBI Taxonomy" id="75299"/>
    <lineage>
        <taxon>Eukaryota</taxon>
        <taxon>Metazoa</taxon>
        <taxon>Ecdysozoa</taxon>
        <taxon>Nematoda</taxon>
        <taxon>Chromadorea</taxon>
        <taxon>Rhabditida</taxon>
        <taxon>Spirurina</taxon>
        <taxon>Gnathostomatomorpha</taxon>
        <taxon>Gnathostomatoidea</taxon>
        <taxon>Gnathostomatidae</taxon>
        <taxon>Gnathostoma</taxon>
    </lineage>
</organism>
<dbReference type="InterPro" id="IPR051412">
    <property type="entry name" value="Formin_Homology_Diaphanous_sf"/>
</dbReference>
<name>A0ABD6EA92_9BILA</name>
<comment type="caution">
    <text evidence="3">The sequence shown here is derived from an EMBL/GenBank/DDBJ whole genome shotgun (WGS) entry which is preliminary data.</text>
</comment>
<feature type="region of interest" description="Disordered" evidence="1">
    <location>
        <begin position="99"/>
        <end position="267"/>
    </location>
</feature>
<feature type="domain" description="WH2" evidence="2">
    <location>
        <begin position="35"/>
        <end position="52"/>
    </location>
</feature>
<proteinExistence type="predicted"/>
<feature type="compositionally biased region" description="Pro residues" evidence="1">
    <location>
        <begin position="1"/>
        <end position="17"/>
    </location>
</feature>
<dbReference type="AlphaFoldDB" id="A0ABD6EA92"/>
<feature type="region of interest" description="Disordered" evidence="1">
    <location>
        <begin position="1"/>
        <end position="84"/>
    </location>
</feature>
<feature type="compositionally biased region" description="Polar residues" evidence="1">
    <location>
        <begin position="339"/>
        <end position="354"/>
    </location>
</feature>
<keyword evidence="4" id="KW-1185">Reference proteome</keyword>
<dbReference type="PROSITE" id="PS51082">
    <property type="entry name" value="WH2"/>
    <property type="match status" value="1"/>
</dbReference>
<gene>
    <name evidence="3" type="ORF">AB6A40_000096</name>
</gene>
<feature type="compositionally biased region" description="Basic and acidic residues" evidence="1">
    <location>
        <begin position="105"/>
        <end position="121"/>
    </location>
</feature>
<evidence type="ECO:0000256" key="1">
    <source>
        <dbReference type="SAM" id="MobiDB-lite"/>
    </source>
</evidence>
<dbReference type="PANTHER" id="PTHR45691:SF6">
    <property type="entry name" value="PROTEIN DIAPHANOUS"/>
    <property type="match status" value="1"/>
</dbReference>
<feature type="compositionally biased region" description="Pro residues" evidence="1">
    <location>
        <begin position="210"/>
        <end position="219"/>
    </location>
</feature>